<feature type="region of interest" description="Disordered" evidence="11">
    <location>
        <begin position="115"/>
        <end position="140"/>
    </location>
</feature>
<name>A0A7V8GM60_9GAMM</name>
<dbReference type="Proteomes" id="UP000462066">
    <property type="component" value="Unassembled WGS sequence"/>
</dbReference>
<evidence type="ECO:0000256" key="1">
    <source>
        <dbReference type="ARBA" id="ARBA00004377"/>
    </source>
</evidence>
<comment type="similarity">
    <text evidence="9">Belongs to the GSP H family.</text>
</comment>
<protein>
    <recommendedName>
        <fullName evidence="2">Type II secretion system protein H</fullName>
    </recommendedName>
    <alternativeName>
        <fullName evidence="10">General secretion pathway protein H</fullName>
    </alternativeName>
</protein>
<keyword evidence="15" id="KW-1185">Reference proteome</keyword>
<evidence type="ECO:0000256" key="8">
    <source>
        <dbReference type="ARBA" id="ARBA00023136"/>
    </source>
</evidence>
<evidence type="ECO:0000259" key="13">
    <source>
        <dbReference type="Pfam" id="PF12019"/>
    </source>
</evidence>
<dbReference type="InterPro" id="IPR045584">
    <property type="entry name" value="Pilin-like"/>
</dbReference>
<dbReference type="GO" id="GO:0015628">
    <property type="term" value="P:protein secretion by the type II secretion system"/>
    <property type="evidence" value="ECO:0007669"/>
    <property type="project" value="InterPro"/>
</dbReference>
<comment type="subcellular location">
    <subcellularLocation>
        <location evidence="1">Cell inner membrane</location>
        <topology evidence="1">Single-pass membrane protein</topology>
    </subcellularLocation>
</comment>
<accession>A0A7V8GM60</accession>
<dbReference type="Pfam" id="PF12019">
    <property type="entry name" value="GspH"/>
    <property type="match status" value="1"/>
</dbReference>
<feature type="transmembrane region" description="Helical" evidence="12">
    <location>
        <begin position="6"/>
        <end position="27"/>
    </location>
</feature>
<evidence type="ECO:0000256" key="5">
    <source>
        <dbReference type="ARBA" id="ARBA00022519"/>
    </source>
</evidence>
<keyword evidence="8 12" id="KW-0472">Membrane</keyword>
<evidence type="ECO:0000313" key="15">
    <source>
        <dbReference type="Proteomes" id="UP000462066"/>
    </source>
</evidence>
<keyword evidence="6 12" id="KW-0812">Transmembrane</keyword>
<keyword evidence="5" id="KW-0997">Cell inner membrane</keyword>
<dbReference type="RefSeq" id="WP_162311257.1">
    <property type="nucleotide sequence ID" value="NZ_JACHGU010000001.1"/>
</dbReference>
<comment type="caution">
    <text evidence="14">The sequence shown here is derived from an EMBL/GenBank/DDBJ whole genome shotgun (WGS) entry which is preliminary data.</text>
</comment>
<dbReference type="SUPFAM" id="SSF54523">
    <property type="entry name" value="Pili subunits"/>
    <property type="match status" value="1"/>
</dbReference>
<dbReference type="Gene3D" id="3.55.40.10">
    <property type="entry name" value="minor pseudopilin epsh domain"/>
    <property type="match status" value="1"/>
</dbReference>
<evidence type="ECO:0000256" key="9">
    <source>
        <dbReference type="ARBA" id="ARBA00025772"/>
    </source>
</evidence>
<evidence type="ECO:0000256" key="10">
    <source>
        <dbReference type="ARBA" id="ARBA00030775"/>
    </source>
</evidence>
<evidence type="ECO:0000256" key="11">
    <source>
        <dbReference type="SAM" id="MobiDB-lite"/>
    </source>
</evidence>
<evidence type="ECO:0000256" key="2">
    <source>
        <dbReference type="ARBA" id="ARBA00021549"/>
    </source>
</evidence>
<evidence type="ECO:0000256" key="6">
    <source>
        <dbReference type="ARBA" id="ARBA00022692"/>
    </source>
</evidence>
<feature type="domain" description="General secretion pathway GspH" evidence="13">
    <location>
        <begin position="47"/>
        <end position="160"/>
    </location>
</feature>
<dbReference type="GO" id="GO:0015627">
    <property type="term" value="C:type II protein secretion system complex"/>
    <property type="evidence" value="ECO:0007669"/>
    <property type="project" value="InterPro"/>
</dbReference>
<gene>
    <name evidence="14" type="ORF">B1992_09530</name>
</gene>
<dbReference type="AlphaFoldDB" id="A0A7V8GM60"/>
<keyword evidence="4" id="KW-0488">Methylation</keyword>
<evidence type="ECO:0000256" key="4">
    <source>
        <dbReference type="ARBA" id="ARBA00022481"/>
    </source>
</evidence>
<dbReference type="EMBL" id="MWIP01000008">
    <property type="protein sequence ID" value="KAF1686163.1"/>
    <property type="molecule type" value="Genomic_DNA"/>
</dbReference>
<dbReference type="InterPro" id="IPR022346">
    <property type="entry name" value="T2SS_GspH"/>
</dbReference>
<proteinExistence type="inferred from homology"/>
<sequence length="176" mass="19024">MRKDAPGFTLIECLTVIAVVALLYGLALPGFQEALRRQHIATAMHLVSAQLAQARNTAITQRVPVTLCPSRGDGRCRDDPDWSAGWLLYRDPRRGNQPLAAADILRDVRQPLPGSVQVRSSAGRQRVRYQPDGRSGGSNLTLQVCHGPVLGGEIIVNNVGRVRTRRPPAGSACTGN</sequence>
<dbReference type="NCBIfam" id="TIGR02532">
    <property type="entry name" value="IV_pilin_GFxxxE"/>
    <property type="match status" value="1"/>
</dbReference>
<keyword evidence="7 12" id="KW-1133">Transmembrane helix</keyword>
<evidence type="ECO:0000256" key="12">
    <source>
        <dbReference type="SAM" id="Phobius"/>
    </source>
</evidence>
<evidence type="ECO:0000256" key="7">
    <source>
        <dbReference type="ARBA" id="ARBA00022989"/>
    </source>
</evidence>
<evidence type="ECO:0000313" key="14">
    <source>
        <dbReference type="EMBL" id="KAF1686163.1"/>
    </source>
</evidence>
<organism evidence="14 15">
    <name type="scientific">Pseudoxanthomonas broegbernensis</name>
    <dbReference type="NCBI Taxonomy" id="83619"/>
    <lineage>
        <taxon>Bacteria</taxon>
        <taxon>Pseudomonadati</taxon>
        <taxon>Pseudomonadota</taxon>
        <taxon>Gammaproteobacteria</taxon>
        <taxon>Lysobacterales</taxon>
        <taxon>Lysobacteraceae</taxon>
        <taxon>Pseudoxanthomonas</taxon>
    </lineage>
</organism>
<dbReference type="GO" id="GO:0005886">
    <property type="term" value="C:plasma membrane"/>
    <property type="evidence" value="ECO:0007669"/>
    <property type="project" value="UniProtKB-SubCell"/>
</dbReference>
<evidence type="ECO:0000256" key="3">
    <source>
        <dbReference type="ARBA" id="ARBA00022475"/>
    </source>
</evidence>
<dbReference type="InterPro" id="IPR012902">
    <property type="entry name" value="N_methyl_site"/>
</dbReference>
<keyword evidence="3" id="KW-1003">Cell membrane</keyword>
<reference evidence="14 15" key="1">
    <citation type="submission" date="2017-10" db="EMBL/GenBank/DDBJ databases">
        <title>Whole genome sequencing of Pseudoxanthomonas broegbernensis DSM 12573(T).</title>
        <authorList>
            <person name="Kumar S."/>
            <person name="Bansal K."/>
            <person name="Kaur A."/>
            <person name="Patil P."/>
            <person name="Sharma S."/>
            <person name="Patil P.B."/>
        </authorList>
    </citation>
    <scope>NUCLEOTIDE SEQUENCE [LARGE SCALE GENOMIC DNA]</scope>
    <source>
        <strain evidence="14 15">DSM 12573</strain>
    </source>
</reference>